<reference evidence="2 3" key="1">
    <citation type="submission" date="2024-04" db="EMBL/GenBank/DDBJ databases">
        <title>Human intestinal bacterial collection.</title>
        <authorList>
            <person name="Pauvert C."/>
            <person name="Hitch T.C.A."/>
            <person name="Clavel T."/>
        </authorList>
    </citation>
    <scope>NUCLEOTIDE SEQUENCE [LARGE SCALE GENOMIC DNA]</scope>
    <source>
        <strain evidence="2 3">CLA-KB-H42</strain>
    </source>
</reference>
<gene>
    <name evidence="2" type="ORF">AAA083_06090</name>
</gene>
<feature type="chain" id="PRO_5047536556" description="Peptidase C39-like domain-containing protein" evidence="1">
    <location>
        <begin position="29"/>
        <end position="267"/>
    </location>
</feature>
<protein>
    <recommendedName>
        <fullName evidence="4">Peptidase C39-like domain-containing protein</fullName>
    </recommendedName>
</protein>
<accession>A0ABV1JCF9</accession>
<keyword evidence="1" id="KW-0732">Signal</keyword>
<evidence type="ECO:0000313" key="3">
    <source>
        <dbReference type="Proteomes" id="UP001487305"/>
    </source>
</evidence>
<dbReference type="Proteomes" id="UP001487305">
    <property type="component" value="Unassembled WGS sequence"/>
</dbReference>
<feature type="signal peptide" evidence="1">
    <location>
        <begin position="1"/>
        <end position="28"/>
    </location>
</feature>
<comment type="caution">
    <text evidence="2">The sequence shown here is derived from an EMBL/GenBank/DDBJ whole genome shotgun (WGS) entry which is preliminary data.</text>
</comment>
<evidence type="ECO:0000256" key="1">
    <source>
        <dbReference type="SAM" id="SignalP"/>
    </source>
</evidence>
<name>A0ABV1JCF9_9ACTN</name>
<dbReference type="EMBL" id="JBBNOP010000004">
    <property type="protein sequence ID" value="MEQ3362540.1"/>
    <property type="molecule type" value="Genomic_DNA"/>
</dbReference>
<sequence>MLERRFRRTAIALAAVAACSFPPTLALAAEPDRSDALPPASFAISAESKSSVESEIIIPEPDPVEAYEAAQSLSAALPFSSFDIEQTSPLDALKERYEQRLAAEEDEARRVAELEKTDKLLAYDPALIAAVGNQASSGHTICCPGYACAYGDAVVQGIAIDHAAYGCGMCTWPGWGGGNSSFRSLGSNEALLREAYDQIAAGKPTVIHVTGTSNEHWITLIGYRGATNLDALSLDNFVALDPWDGTEIIAGASYSLYGDFCEHISQA</sequence>
<proteinExistence type="predicted"/>
<dbReference type="RefSeq" id="WP_349227277.1">
    <property type="nucleotide sequence ID" value="NZ_JBBNOP010000004.1"/>
</dbReference>
<keyword evidence="3" id="KW-1185">Reference proteome</keyword>
<dbReference type="PROSITE" id="PS51257">
    <property type="entry name" value="PROKAR_LIPOPROTEIN"/>
    <property type="match status" value="1"/>
</dbReference>
<evidence type="ECO:0008006" key="4">
    <source>
        <dbReference type="Google" id="ProtNLM"/>
    </source>
</evidence>
<organism evidence="2 3">
    <name type="scientific">Raoultibacter massiliensis</name>
    <dbReference type="NCBI Taxonomy" id="1852371"/>
    <lineage>
        <taxon>Bacteria</taxon>
        <taxon>Bacillati</taxon>
        <taxon>Actinomycetota</taxon>
        <taxon>Coriobacteriia</taxon>
        <taxon>Eggerthellales</taxon>
        <taxon>Eggerthellaceae</taxon>
        <taxon>Raoultibacter</taxon>
    </lineage>
</organism>
<evidence type="ECO:0000313" key="2">
    <source>
        <dbReference type="EMBL" id="MEQ3362540.1"/>
    </source>
</evidence>